<dbReference type="InterPro" id="IPR002933">
    <property type="entry name" value="Peptidase_M20"/>
</dbReference>
<dbReference type="SUPFAM" id="SSF53187">
    <property type="entry name" value="Zn-dependent exopeptidases"/>
    <property type="match status" value="1"/>
</dbReference>
<dbReference type="OrthoDB" id="9776731at2"/>
<dbReference type="FunFam" id="3.30.70.360:FF:000014">
    <property type="entry name" value="N-acyl-L-amino acid amidohydrolase"/>
    <property type="match status" value="1"/>
</dbReference>
<reference evidence="5 6" key="1">
    <citation type="submission" date="2019-03" db="EMBL/GenBank/DDBJ databases">
        <authorList>
            <person name="He R.-H."/>
        </authorList>
    </citation>
    <scope>NUCLEOTIDE SEQUENCE [LARGE SCALE GENOMIC DNA]</scope>
    <source>
        <strain evidence="6">SH 714</strain>
    </source>
</reference>
<comment type="similarity">
    <text evidence="1">Belongs to the peptidase M20 family.</text>
</comment>
<feature type="binding site" evidence="3">
    <location>
        <position position="106"/>
    </location>
    <ligand>
        <name>Mn(2+)</name>
        <dbReference type="ChEBI" id="CHEBI:29035"/>
        <label>2</label>
    </ligand>
</feature>
<dbReference type="Gene3D" id="3.30.70.360">
    <property type="match status" value="1"/>
</dbReference>
<evidence type="ECO:0000313" key="5">
    <source>
        <dbReference type="EMBL" id="TFB22789.1"/>
    </source>
</evidence>
<dbReference type="SUPFAM" id="SSF55031">
    <property type="entry name" value="Bacterial exopeptidase dimerisation domain"/>
    <property type="match status" value="1"/>
</dbReference>
<dbReference type="GO" id="GO:0016787">
    <property type="term" value="F:hydrolase activity"/>
    <property type="evidence" value="ECO:0007669"/>
    <property type="project" value="UniProtKB-KW"/>
</dbReference>
<comment type="cofactor">
    <cofactor evidence="3">
        <name>Mn(2+)</name>
        <dbReference type="ChEBI" id="CHEBI:29035"/>
    </cofactor>
    <text evidence="3">The Mn(2+) ion enhances activity.</text>
</comment>
<feature type="binding site" evidence="3">
    <location>
        <position position="364"/>
    </location>
    <ligand>
        <name>Mn(2+)</name>
        <dbReference type="ChEBI" id="CHEBI:29035"/>
        <label>2</label>
    </ligand>
</feature>
<comment type="caution">
    <text evidence="5">The sequence shown here is derived from an EMBL/GenBank/DDBJ whole genome shotgun (WGS) entry which is preliminary data.</text>
</comment>
<dbReference type="NCBIfam" id="TIGR01891">
    <property type="entry name" value="amidohydrolases"/>
    <property type="match status" value="1"/>
</dbReference>
<dbReference type="PANTHER" id="PTHR11014:SF63">
    <property type="entry name" value="METALLOPEPTIDASE, PUTATIVE (AFU_ORTHOLOGUE AFUA_6G09600)-RELATED"/>
    <property type="match status" value="1"/>
</dbReference>
<dbReference type="PANTHER" id="PTHR11014">
    <property type="entry name" value="PEPTIDASE M20 FAMILY MEMBER"/>
    <property type="match status" value="1"/>
</dbReference>
<feature type="binding site" evidence="3">
    <location>
        <position position="104"/>
    </location>
    <ligand>
        <name>Mn(2+)</name>
        <dbReference type="ChEBI" id="CHEBI:29035"/>
        <label>2</label>
    </ligand>
</feature>
<proteinExistence type="inferred from homology"/>
<sequence>MKQQVLTEIENLYEEMIELRRDFHKHPELSFQEERTAKIIEEYQKELGLDVRTNVGNGYGIVATLKGAKPGKTVAIRADFDALPIDEQNEVPYKSQNPGVMHACGHDAHTAIALGMAKALVKHRDQLQGNVVFIHQNAEEQEPGGAKSMIEDGALDGVDVIYATHMENYLPVDHIYYNHNYILAASDHLEITIKGKGGHGAFPHDCIDVIGVGAQLISSLQQIVSRKIDPLKSGVLTIGSLHSGEKGNVIPDTLNLDATIRSYDPKVRQELHDWVQSITKNTCQAFGADYEVTYNWGYPATKNDPSATDQIIKAAKEVIPEENVLHMEPNMGAEDFSYFLNEIPGTYFFTGSANEEKGFIYPYHHPKWDIDERSILNGAKVMTAATIDYLNHHS</sequence>
<keyword evidence="3" id="KW-0464">Manganese</keyword>
<evidence type="ECO:0000259" key="4">
    <source>
        <dbReference type="Pfam" id="PF07687"/>
    </source>
</evidence>
<dbReference type="Gene3D" id="3.40.630.10">
    <property type="entry name" value="Zn peptidases"/>
    <property type="match status" value="1"/>
</dbReference>
<keyword evidence="6" id="KW-1185">Reference proteome</keyword>
<dbReference type="EMBL" id="SOPW01000005">
    <property type="protein sequence ID" value="TFB22789.1"/>
    <property type="molecule type" value="Genomic_DNA"/>
</dbReference>
<protein>
    <submittedName>
        <fullName evidence="5">Amidohydrolase</fullName>
    </submittedName>
</protein>
<dbReference type="PIRSF" id="PIRSF005962">
    <property type="entry name" value="Pept_M20D_amidohydro"/>
    <property type="match status" value="1"/>
</dbReference>
<organism evidence="5 6">
    <name type="scientific">Filobacillus milosensis</name>
    <dbReference type="NCBI Taxonomy" id="94137"/>
    <lineage>
        <taxon>Bacteria</taxon>
        <taxon>Bacillati</taxon>
        <taxon>Bacillota</taxon>
        <taxon>Bacilli</taxon>
        <taxon>Bacillales</taxon>
        <taxon>Bacillaceae</taxon>
        <taxon>Filobacillus</taxon>
    </lineage>
</organism>
<dbReference type="GO" id="GO:0046872">
    <property type="term" value="F:metal ion binding"/>
    <property type="evidence" value="ECO:0007669"/>
    <property type="project" value="UniProtKB-KW"/>
</dbReference>
<dbReference type="InterPro" id="IPR011650">
    <property type="entry name" value="Peptidase_M20_dimer"/>
</dbReference>
<keyword evidence="2 5" id="KW-0378">Hydrolase</keyword>
<dbReference type="InterPro" id="IPR017439">
    <property type="entry name" value="Amidohydrolase"/>
</dbReference>
<dbReference type="Pfam" id="PF01546">
    <property type="entry name" value="Peptidase_M20"/>
    <property type="match status" value="1"/>
</dbReference>
<feature type="binding site" evidence="3">
    <location>
        <position position="140"/>
    </location>
    <ligand>
        <name>Mn(2+)</name>
        <dbReference type="ChEBI" id="CHEBI:29035"/>
        <label>2</label>
    </ligand>
</feature>
<keyword evidence="3" id="KW-0479">Metal-binding</keyword>
<evidence type="ECO:0000256" key="3">
    <source>
        <dbReference type="PIRSR" id="PIRSR005962-1"/>
    </source>
</evidence>
<feature type="binding site" evidence="3">
    <location>
        <position position="165"/>
    </location>
    <ligand>
        <name>Mn(2+)</name>
        <dbReference type="ChEBI" id="CHEBI:29035"/>
        <label>2</label>
    </ligand>
</feature>
<gene>
    <name evidence="5" type="ORF">E3U55_06015</name>
</gene>
<dbReference type="Pfam" id="PF07687">
    <property type="entry name" value="M20_dimer"/>
    <property type="match status" value="1"/>
</dbReference>
<dbReference type="RefSeq" id="WP_134339502.1">
    <property type="nucleotide sequence ID" value="NZ_SOPW01000005.1"/>
</dbReference>
<evidence type="ECO:0000256" key="1">
    <source>
        <dbReference type="ARBA" id="ARBA00006153"/>
    </source>
</evidence>
<dbReference type="Proteomes" id="UP000297975">
    <property type="component" value="Unassembled WGS sequence"/>
</dbReference>
<evidence type="ECO:0000313" key="6">
    <source>
        <dbReference type="Proteomes" id="UP000297975"/>
    </source>
</evidence>
<accession>A0A4Y8IN80</accession>
<dbReference type="AlphaFoldDB" id="A0A4Y8IN80"/>
<evidence type="ECO:0000256" key="2">
    <source>
        <dbReference type="ARBA" id="ARBA00022801"/>
    </source>
</evidence>
<name>A0A4Y8IN80_9BACI</name>
<feature type="domain" description="Peptidase M20 dimerisation" evidence="4">
    <location>
        <begin position="189"/>
        <end position="281"/>
    </location>
</feature>
<dbReference type="InterPro" id="IPR036264">
    <property type="entry name" value="Bact_exopeptidase_dim_dom"/>
</dbReference>